<evidence type="ECO:0000313" key="2">
    <source>
        <dbReference type="Proteomes" id="UP000012675"/>
    </source>
</evidence>
<dbReference type="HOGENOM" id="CLU_079016_0_0_9"/>
<dbReference type="KEGG" id="ecas:ECBG_02227"/>
<name>C9A5Q4_ENTCA</name>
<dbReference type="GeneID" id="15142362"/>
<reference evidence="1 2" key="2">
    <citation type="submission" date="2013-03" db="EMBL/GenBank/DDBJ databases">
        <title>The Genome Sequence of Enterococcus casseliflavus EC20 (899205).</title>
        <authorList>
            <consortium name="The Broad Institute Genomics Platform"/>
            <consortium name="The Broad Institute Genome Sequencing Center for Infectious Disease"/>
            <person name="Russ C."/>
            <person name="Feldgarden M."/>
            <person name="Gilmore M."/>
            <person name="Manson J."/>
            <person name="Palmer K."/>
            <person name="Carniol K."/>
            <person name="Walker B."/>
            <person name="Young S.K."/>
            <person name="Zeng Q."/>
            <person name="Gargeya S."/>
            <person name="Fitzgerald M."/>
            <person name="Haas B."/>
            <person name="Abouelleil A."/>
            <person name="Allen A.W."/>
            <person name="Alvarado L."/>
            <person name="Arachchi H.M."/>
            <person name="Berlin A.M."/>
            <person name="Chapman S.B."/>
            <person name="Gainer-Dewar J."/>
            <person name="Goldberg J."/>
            <person name="Griggs A."/>
            <person name="Gujja S."/>
            <person name="Hansen M."/>
            <person name="Howarth C."/>
            <person name="Imamovic A."/>
            <person name="Ireland A."/>
            <person name="Larimer J."/>
            <person name="McCowan C."/>
            <person name="Murphy C."/>
            <person name="Pearson M."/>
            <person name="Poon T.W."/>
            <person name="Priest M."/>
            <person name="Roberts A."/>
            <person name="Saif S."/>
            <person name="Shea T."/>
            <person name="Sisk P."/>
            <person name="Sykes S."/>
            <person name="Wortman J."/>
            <person name="Nusbaum C."/>
            <person name="Birren B."/>
        </authorList>
    </citation>
    <scope>NUCLEOTIDE SEQUENCE [LARGE SCALE GENOMIC DNA]</scope>
    <source>
        <strain evidence="1 2">EC20</strain>
    </source>
</reference>
<protein>
    <submittedName>
        <fullName evidence="1">Uncharacterized protein</fullName>
    </submittedName>
</protein>
<dbReference type="EMBL" id="CP004856">
    <property type="protein sequence ID" value="EEV39958.2"/>
    <property type="molecule type" value="Genomic_DNA"/>
</dbReference>
<proteinExistence type="predicted"/>
<dbReference type="Proteomes" id="UP000012675">
    <property type="component" value="Chromosome"/>
</dbReference>
<gene>
    <name evidence="1" type="ORF">ECBG_02227</name>
</gene>
<dbReference type="eggNOG" id="ENOG5030QY6">
    <property type="taxonomic scope" value="Bacteria"/>
</dbReference>
<reference evidence="1 2" key="1">
    <citation type="submission" date="2009-02" db="EMBL/GenBank/DDBJ databases">
        <authorList>
            <consortium name="The Broad Institute Genome Sequencing Platform"/>
            <person name="Feldgarden M."/>
            <person name="Young S.K."/>
            <person name="Kodira C.D."/>
            <person name="Zeng Q."/>
            <person name="Koehrsen M."/>
            <person name="Alvarado L."/>
            <person name="Berlin A."/>
            <person name="Borenstein D."/>
            <person name="Chen Z."/>
            <person name="Engels R."/>
            <person name="Freedman E."/>
            <person name="Gellesch M."/>
            <person name="Goldberg J."/>
            <person name="Griggs A."/>
            <person name="Gujja S."/>
            <person name="Heiman D."/>
            <person name="Hepburn T."/>
            <person name="Howarth C."/>
            <person name="Jen D."/>
            <person name="Larson L."/>
            <person name="Lewis B."/>
            <person name="Mehta T."/>
            <person name="Park D."/>
            <person name="Pearson M."/>
            <person name="Roberts A."/>
            <person name="Saif S."/>
            <person name="Shea T."/>
            <person name="Shenoy N."/>
            <person name="Sisk P."/>
            <person name="Stolte C."/>
            <person name="Sykes S."/>
            <person name="Walk T."/>
            <person name="White J."/>
            <person name="Yandava C."/>
            <person name="Gilmore M."/>
            <person name="Manson J."/>
            <person name="Palmer K."/>
            <person name="Carniol K."/>
            <person name="Lander E."/>
            <person name="Nusbaum C."/>
            <person name="Galagan J."/>
            <person name="Birren B."/>
        </authorList>
    </citation>
    <scope>NUCLEOTIDE SEQUENCE [LARGE SCALE GENOMIC DNA]</scope>
    <source>
        <strain evidence="1 2">EC20</strain>
    </source>
</reference>
<dbReference type="RefSeq" id="WP_015509834.1">
    <property type="nucleotide sequence ID" value="NC_020995.1"/>
</dbReference>
<accession>C9A5Q4</accession>
<sequence length="303" mass="35984">MKKYIVNKRAIDSDELLQLIVESNGIYESTLEKLLQCNRISLEARLSTLKKHKWISKEKLSKHFYYSKKFDLDNLKHLDLQANALQKMLALGFRTANLSIATNQQKQVTASFYSSVRNIYNHKNFSQKPQASQLFNQCLSNENKEFYMKFTEYQHVQIPIQFSSAIDENQLPHTHSLDTLDIIAIPTKEQLPAIRNKLRDFNMYKVQNNTEFIRDDILIYIQSEDCFFFYAKNEQRQWILYKIERLFAFIYYLSNYFKSNEKIIFSNDVEKYTKLETLYAKSSENRKQYNTIGKKNAKKEAQS</sequence>
<organism evidence="1 2">
    <name type="scientific">Enterococcus casseliflavus EC20</name>
    <dbReference type="NCBI Taxonomy" id="565655"/>
    <lineage>
        <taxon>Bacteria</taxon>
        <taxon>Bacillati</taxon>
        <taxon>Bacillota</taxon>
        <taxon>Bacilli</taxon>
        <taxon>Lactobacillales</taxon>
        <taxon>Enterococcaceae</taxon>
        <taxon>Enterococcus</taxon>
    </lineage>
</organism>
<dbReference type="AlphaFoldDB" id="C9A5Q4"/>
<evidence type="ECO:0000313" key="1">
    <source>
        <dbReference type="EMBL" id="EEV39958.2"/>
    </source>
</evidence>
<keyword evidence="2" id="KW-1185">Reference proteome</keyword>